<keyword evidence="4 5" id="KW-0408">Iron</keyword>
<feature type="chain" id="PRO_5041671339" description="Cytochrome P450" evidence="7">
    <location>
        <begin position="21"/>
        <end position="811"/>
    </location>
</feature>
<evidence type="ECO:0000313" key="9">
    <source>
        <dbReference type="Proteomes" id="UP001187471"/>
    </source>
</evidence>
<dbReference type="InterPro" id="IPR036396">
    <property type="entry name" value="Cyt_P450_sf"/>
</dbReference>
<comment type="similarity">
    <text evidence="1">Belongs to the cytochrome P450 family.</text>
</comment>
<dbReference type="GO" id="GO:0020037">
    <property type="term" value="F:heme binding"/>
    <property type="evidence" value="ECO:0007669"/>
    <property type="project" value="InterPro"/>
</dbReference>
<dbReference type="Proteomes" id="UP001187471">
    <property type="component" value="Unassembled WGS sequence"/>
</dbReference>
<feature type="binding site" description="axial binding residue" evidence="5">
    <location>
        <position position="755"/>
    </location>
    <ligand>
        <name>heme</name>
        <dbReference type="ChEBI" id="CHEBI:30413"/>
    </ligand>
    <ligandPart>
        <name>Fe</name>
        <dbReference type="ChEBI" id="CHEBI:18248"/>
    </ligandPart>
</feature>
<dbReference type="PRINTS" id="PR00385">
    <property type="entry name" value="P450"/>
</dbReference>
<keyword evidence="5" id="KW-0349">Heme</keyword>
<dbReference type="InterPro" id="IPR017972">
    <property type="entry name" value="Cyt_P450_CS"/>
</dbReference>
<dbReference type="GO" id="GO:0005506">
    <property type="term" value="F:iron ion binding"/>
    <property type="evidence" value="ECO:0007669"/>
    <property type="project" value="InterPro"/>
</dbReference>
<accession>A0AA88QLL6</accession>
<reference evidence="8" key="1">
    <citation type="submission" date="2022-12" db="EMBL/GenBank/DDBJ databases">
        <title>Draft genome assemblies for two species of Escallonia (Escalloniales).</title>
        <authorList>
            <person name="Chanderbali A."/>
            <person name="Dervinis C."/>
            <person name="Anghel I."/>
            <person name="Soltis D."/>
            <person name="Soltis P."/>
            <person name="Zapata F."/>
        </authorList>
    </citation>
    <scope>NUCLEOTIDE SEQUENCE</scope>
    <source>
        <strain evidence="8">UCBG92.1500</strain>
        <tissue evidence="8">Leaf</tissue>
    </source>
</reference>
<evidence type="ECO:0000256" key="4">
    <source>
        <dbReference type="ARBA" id="ARBA00023004"/>
    </source>
</evidence>
<keyword evidence="2 5" id="KW-0479">Metal-binding</keyword>
<evidence type="ECO:0000256" key="5">
    <source>
        <dbReference type="PIRSR" id="PIRSR602401-1"/>
    </source>
</evidence>
<dbReference type="PANTHER" id="PTHR47950">
    <property type="entry name" value="CYTOCHROME P450, FAMILY 76, SUBFAMILY C, POLYPEPTIDE 5-RELATED"/>
    <property type="match status" value="1"/>
</dbReference>
<comment type="cofactor">
    <cofactor evidence="5">
        <name>heme</name>
        <dbReference type="ChEBI" id="CHEBI:30413"/>
    </cofactor>
</comment>
<dbReference type="InterPro" id="IPR002401">
    <property type="entry name" value="Cyt_P450_E_grp-I"/>
</dbReference>
<sequence length="811" mass="91634">MDYLITLLLLLSLTWTCMLSFISTRRKSRLPPGPNPFPVIGNIHQLGDQPHQSLAKLSKRYGPLMSLKLGTRTTIVISSPGIAKEVLHKHDQVFSSRTIPDTGHALDHYAASLAWLPVEKKWRNYRKICKEHMFSLQRLDATQAIRRKKVQELLEYVRGCCLRREAVDIGKAAFTTSLNLISNTFFSIDLADHGGDSKSSHEFKEIVRVLMELAGKPNLVDFFPVLRFIDPQGLRRQTRFYIEKLFAIFDGIIARRLEARSSASESSTSNDVLEALLNLSRKDDAELSYNDMKHLLLCLSTTTERQDKKFWDTRPHGLPHNILAPAVLDMDMHALLHLNPPEVQASPRPQPFSGHRKHSPARGSTPPVTGQTLKKIWSMSLKLGTRTTIVISSPGIAKEVLQKHDQVFSSRTIPDASHALDHYAASLAWLPVEKKWRNYRKICKEHMFSLQQLDATQVLRRKKVQELLEYVRGCCLRREAVDIGKAAFTTSLNLISNTFFSIDLADHGGDSKSSHEFKEIVCVLMELAGKPNLVDFFPVLRLIDPQGLRRQSRVYTEKLFAIFDGIIARRLEARSSASESSTSNDVLEALLNLSRKDDAGLSYNDMKHLLLDLFLAGTDTSSLTVEWAMTELLCNPEKLAKARTELEEVVGKNEPLQESDISKLPYLQAIVKETFRLHPAAPFLVPHKADTDVEIDSFVVPKNAQILVNVWATGRDSNVWLNPGSFMPERFLDSEIDFRGRDFELIPFGAGRRICPGLPLAYRVVHLMLGSILHSFNWRLEDGMKPEDMDMSEKFGLTLQKAIPLRAVPTV</sequence>
<feature type="signal peptide" evidence="7">
    <location>
        <begin position="1"/>
        <end position="20"/>
    </location>
</feature>
<evidence type="ECO:0000256" key="2">
    <source>
        <dbReference type="ARBA" id="ARBA00022723"/>
    </source>
</evidence>
<keyword evidence="3" id="KW-0560">Oxidoreductase</keyword>
<name>A0AA88QLL6_9ASTE</name>
<protein>
    <recommendedName>
        <fullName evidence="10">Cytochrome P450</fullName>
    </recommendedName>
</protein>
<comment type="caution">
    <text evidence="8">The sequence shown here is derived from an EMBL/GenBank/DDBJ whole genome shotgun (WGS) entry which is preliminary data.</text>
</comment>
<dbReference type="Gene3D" id="1.10.630.10">
    <property type="entry name" value="Cytochrome P450"/>
    <property type="match status" value="2"/>
</dbReference>
<dbReference type="EMBL" id="JAVXUO010003075">
    <property type="protein sequence ID" value="KAK2966966.1"/>
    <property type="molecule type" value="Genomic_DNA"/>
</dbReference>
<evidence type="ECO:0000256" key="6">
    <source>
        <dbReference type="SAM" id="MobiDB-lite"/>
    </source>
</evidence>
<dbReference type="GO" id="GO:0004497">
    <property type="term" value="F:monooxygenase activity"/>
    <property type="evidence" value="ECO:0007669"/>
    <property type="project" value="InterPro"/>
</dbReference>
<dbReference type="PRINTS" id="PR00463">
    <property type="entry name" value="EP450I"/>
</dbReference>
<keyword evidence="9" id="KW-1185">Reference proteome</keyword>
<evidence type="ECO:0000256" key="1">
    <source>
        <dbReference type="ARBA" id="ARBA00010617"/>
    </source>
</evidence>
<feature type="region of interest" description="Disordered" evidence="6">
    <location>
        <begin position="343"/>
        <end position="369"/>
    </location>
</feature>
<dbReference type="GO" id="GO:0016705">
    <property type="term" value="F:oxidoreductase activity, acting on paired donors, with incorporation or reduction of molecular oxygen"/>
    <property type="evidence" value="ECO:0007669"/>
    <property type="project" value="InterPro"/>
</dbReference>
<dbReference type="Pfam" id="PF00067">
    <property type="entry name" value="p450"/>
    <property type="match status" value="2"/>
</dbReference>
<gene>
    <name evidence="8" type="ORF">RJ640_026518</name>
</gene>
<dbReference type="InterPro" id="IPR001128">
    <property type="entry name" value="Cyt_P450"/>
</dbReference>
<dbReference type="PANTHER" id="PTHR47950:SF44">
    <property type="entry name" value="CYTOCHROME P450, FAMILY 76, SUBFAMILY C, POLYPEPTIDE 5-RELATED"/>
    <property type="match status" value="1"/>
</dbReference>
<keyword evidence="7" id="KW-0732">Signal</keyword>
<proteinExistence type="inferred from homology"/>
<evidence type="ECO:0000256" key="7">
    <source>
        <dbReference type="SAM" id="SignalP"/>
    </source>
</evidence>
<evidence type="ECO:0000256" key="3">
    <source>
        <dbReference type="ARBA" id="ARBA00023002"/>
    </source>
</evidence>
<evidence type="ECO:0000313" key="8">
    <source>
        <dbReference type="EMBL" id="KAK2966966.1"/>
    </source>
</evidence>
<evidence type="ECO:0008006" key="10">
    <source>
        <dbReference type="Google" id="ProtNLM"/>
    </source>
</evidence>
<dbReference type="CDD" id="cd11073">
    <property type="entry name" value="CYP76-like"/>
    <property type="match status" value="1"/>
</dbReference>
<dbReference type="SUPFAM" id="SSF48264">
    <property type="entry name" value="Cytochrome P450"/>
    <property type="match status" value="2"/>
</dbReference>
<organism evidence="8 9">
    <name type="scientific">Escallonia rubra</name>
    <dbReference type="NCBI Taxonomy" id="112253"/>
    <lineage>
        <taxon>Eukaryota</taxon>
        <taxon>Viridiplantae</taxon>
        <taxon>Streptophyta</taxon>
        <taxon>Embryophyta</taxon>
        <taxon>Tracheophyta</taxon>
        <taxon>Spermatophyta</taxon>
        <taxon>Magnoliopsida</taxon>
        <taxon>eudicotyledons</taxon>
        <taxon>Gunneridae</taxon>
        <taxon>Pentapetalae</taxon>
        <taxon>asterids</taxon>
        <taxon>campanulids</taxon>
        <taxon>Escalloniales</taxon>
        <taxon>Escalloniaceae</taxon>
        <taxon>Escallonia</taxon>
    </lineage>
</organism>
<dbReference type="FunFam" id="1.10.630.10:FF:000007">
    <property type="entry name" value="Cytochrome P450 76C4"/>
    <property type="match status" value="1"/>
</dbReference>
<dbReference type="AlphaFoldDB" id="A0AA88QLL6"/>
<dbReference type="PROSITE" id="PS00086">
    <property type="entry name" value="CYTOCHROME_P450"/>
    <property type="match status" value="1"/>
</dbReference>